<dbReference type="PANTHER" id="PTHR48090">
    <property type="entry name" value="UNDECAPRENYL-PHOSPHATE 4-DEOXY-4-FORMAMIDO-L-ARABINOSE TRANSFERASE-RELATED"/>
    <property type="match status" value="1"/>
</dbReference>
<protein>
    <recommendedName>
        <fullName evidence="1">Glycosyltransferase 2-like domain-containing protein</fullName>
    </recommendedName>
</protein>
<dbReference type="AlphaFoldDB" id="A0A0F9W0Y6"/>
<sequence length="221" mass="24725">MLIVALPAYNEERYIKAMITKVKQYADEVIVVNDGSNDDTAKIAELNGATVVSHPENLGYGATIISILNEAKKREFDALVIIDADSQHEPRDIPKLVTPIFNGYDLVIGARNWKDIPFYRYVGGKVLSIFTRILSGANVSDSQSGFRAYSVKAVKELEPKEKGMAISSEIVSLATKHNLKIIEVPISIKYTKDSSTINPVVQGFYTLFRIMVMIWERRVLK</sequence>
<dbReference type="InterPro" id="IPR050256">
    <property type="entry name" value="Glycosyltransferase_2"/>
</dbReference>
<feature type="domain" description="Glycosyltransferase 2-like" evidence="1">
    <location>
        <begin position="4"/>
        <end position="157"/>
    </location>
</feature>
<gene>
    <name evidence="2" type="ORF">LCGC14_0340980</name>
</gene>
<dbReference type="Gene3D" id="3.90.550.10">
    <property type="entry name" value="Spore Coat Polysaccharide Biosynthesis Protein SpsA, Chain A"/>
    <property type="match status" value="1"/>
</dbReference>
<dbReference type="InterPro" id="IPR029044">
    <property type="entry name" value="Nucleotide-diphossugar_trans"/>
</dbReference>
<dbReference type="SUPFAM" id="SSF53448">
    <property type="entry name" value="Nucleotide-diphospho-sugar transferases"/>
    <property type="match status" value="1"/>
</dbReference>
<organism evidence="2">
    <name type="scientific">marine sediment metagenome</name>
    <dbReference type="NCBI Taxonomy" id="412755"/>
    <lineage>
        <taxon>unclassified sequences</taxon>
        <taxon>metagenomes</taxon>
        <taxon>ecological metagenomes</taxon>
    </lineage>
</organism>
<dbReference type="CDD" id="cd04179">
    <property type="entry name" value="DPM_DPG-synthase_like"/>
    <property type="match status" value="1"/>
</dbReference>
<reference evidence="2" key="1">
    <citation type="journal article" date="2015" name="Nature">
        <title>Complex archaea that bridge the gap between prokaryotes and eukaryotes.</title>
        <authorList>
            <person name="Spang A."/>
            <person name="Saw J.H."/>
            <person name="Jorgensen S.L."/>
            <person name="Zaremba-Niedzwiedzka K."/>
            <person name="Martijn J."/>
            <person name="Lind A.E."/>
            <person name="van Eijk R."/>
            <person name="Schleper C."/>
            <person name="Guy L."/>
            <person name="Ettema T.J."/>
        </authorList>
    </citation>
    <scope>NUCLEOTIDE SEQUENCE</scope>
</reference>
<name>A0A0F9W0Y6_9ZZZZ</name>
<comment type="caution">
    <text evidence="2">The sequence shown here is derived from an EMBL/GenBank/DDBJ whole genome shotgun (WGS) entry which is preliminary data.</text>
</comment>
<accession>A0A0F9W0Y6</accession>
<dbReference type="Pfam" id="PF00535">
    <property type="entry name" value="Glycos_transf_2"/>
    <property type="match status" value="1"/>
</dbReference>
<dbReference type="EMBL" id="LAZR01000249">
    <property type="protein sequence ID" value="KKN79316.1"/>
    <property type="molecule type" value="Genomic_DNA"/>
</dbReference>
<dbReference type="PANTHER" id="PTHR48090:SF7">
    <property type="entry name" value="RFBJ PROTEIN"/>
    <property type="match status" value="1"/>
</dbReference>
<evidence type="ECO:0000313" key="2">
    <source>
        <dbReference type="EMBL" id="KKN79316.1"/>
    </source>
</evidence>
<dbReference type="InterPro" id="IPR001173">
    <property type="entry name" value="Glyco_trans_2-like"/>
</dbReference>
<proteinExistence type="predicted"/>
<evidence type="ECO:0000259" key="1">
    <source>
        <dbReference type="Pfam" id="PF00535"/>
    </source>
</evidence>